<dbReference type="EMBL" id="JWLZ01000157">
    <property type="protein sequence ID" value="KHT63476.1"/>
    <property type="molecule type" value="Genomic_DNA"/>
</dbReference>
<protein>
    <submittedName>
        <fullName evidence="2">Uncharacterized protein</fullName>
    </submittedName>
</protein>
<keyword evidence="1" id="KW-1133">Transmembrane helix</keyword>
<name>A0A0B9GXJ5_9GAMM</name>
<feature type="transmembrane region" description="Helical" evidence="1">
    <location>
        <begin position="14"/>
        <end position="35"/>
    </location>
</feature>
<gene>
    <name evidence="2" type="ORF">RJ45_11730</name>
</gene>
<reference evidence="2 3" key="1">
    <citation type="submission" date="2014-12" db="EMBL/GenBank/DDBJ databases">
        <title>Genome sequencing of Photobacterium gaetbulicola AD005a.</title>
        <authorList>
            <person name="Adrian T.G.S."/>
            <person name="Chan K.G."/>
        </authorList>
    </citation>
    <scope>NUCLEOTIDE SEQUENCE [LARGE SCALE GENOMIC DNA]</scope>
    <source>
        <strain evidence="2 3">AD005a</strain>
    </source>
</reference>
<organism evidence="2 3">
    <name type="scientific">Photobacterium gaetbulicola</name>
    <dbReference type="NCBI Taxonomy" id="1295392"/>
    <lineage>
        <taxon>Bacteria</taxon>
        <taxon>Pseudomonadati</taxon>
        <taxon>Pseudomonadota</taxon>
        <taxon>Gammaproteobacteria</taxon>
        <taxon>Vibrionales</taxon>
        <taxon>Vibrionaceae</taxon>
        <taxon>Photobacterium</taxon>
    </lineage>
</organism>
<comment type="caution">
    <text evidence="2">The sequence shown here is derived from an EMBL/GenBank/DDBJ whole genome shotgun (WGS) entry which is preliminary data.</text>
</comment>
<keyword evidence="1" id="KW-0472">Membrane</keyword>
<sequence>MIRTYARLSKDRPFIHLINVAVTVLIFVYCCYQLLANERITFSLGFIYVAFTVTLFSKAFAYRQKYLCRE</sequence>
<dbReference type="Proteomes" id="UP000031278">
    <property type="component" value="Unassembled WGS sequence"/>
</dbReference>
<feature type="transmembrane region" description="Helical" evidence="1">
    <location>
        <begin position="41"/>
        <end position="61"/>
    </location>
</feature>
<accession>A0A0B9GXJ5</accession>
<evidence type="ECO:0000256" key="1">
    <source>
        <dbReference type="SAM" id="Phobius"/>
    </source>
</evidence>
<evidence type="ECO:0000313" key="3">
    <source>
        <dbReference type="Proteomes" id="UP000031278"/>
    </source>
</evidence>
<dbReference type="AlphaFoldDB" id="A0A0B9GXJ5"/>
<proteinExistence type="predicted"/>
<evidence type="ECO:0000313" key="2">
    <source>
        <dbReference type="EMBL" id="KHT63476.1"/>
    </source>
</evidence>
<keyword evidence="1" id="KW-0812">Transmembrane</keyword>